<keyword evidence="1" id="KW-0472">Membrane</keyword>
<feature type="transmembrane region" description="Helical" evidence="1">
    <location>
        <begin position="105"/>
        <end position="125"/>
    </location>
</feature>
<evidence type="ECO:0000256" key="1">
    <source>
        <dbReference type="SAM" id="Phobius"/>
    </source>
</evidence>
<feature type="transmembrane region" description="Helical" evidence="1">
    <location>
        <begin position="283"/>
        <end position="309"/>
    </location>
</feature>
<gene>
    <name evidence="2" type="ORF">MM817_01684</name>
</gene>
<feature type="transmembrane region" description="Helical" evidence="1">
    <location>
        <begin position="23"/>
        <end position="44"/>
    </location>
</feature>
<keyword evidence="3" id="KW-1185">Reference proteome</keyword>
<feature type="transmembrane region" description="Helical" evidence="1">
    <location>
        <begin position="183"/>
        <end position="211"/>
    </location>
</feature>
<dbReference type="Pfam" id="PF09852">
    <property type="entry name" value="DUF2079"/>
    <property type="match status" value="1"/>
</dbReference>
<evidence type="ECO:0000313" key="2">
    <source>
        <dbReference type="EMBL" id="MCI0183407.1"/>
    </source>
</evidence>
<name>A0A9X1V921_9BACL</name>
<dbReference type="Proteomes" id="UP001139263">
    <property type="component" value="Unassembled WGS sequence"/>
</dbReference>
<keyword evidence="1" id="KW-1133">Transmembrane helix</keyword>
<keyword evidence="1" id="KW-0812">Transmembrane</keyword>
<dbReference type="AlphaFoldDB" id="A0A9X1V921"/>
<dbReference type="EMBL" id="JALBUF010000004">
    <property type="protein sequence ID" value="MCI0183407.1"/>
    <property type="molecule type" value="Genomic_DNA"/>
</dbReference>
<protein>
    <submittedName>
        <fullName evidence="2">Uncharacterized protein</fullName>
    </submittedName>
</protein>
<organism evidence="2 3">
    <name type="scientific">Sulfoacidibacillus ferrooxidans</name>
    <dbReference type="NCBI Taxonomy" id="2005001"/>
    <lineage>
        <taxon>Bacteria</taxon>
        <taxon>Bacillati</taxon>
        <taxon>Bacillota</taxon>
        <taxon>Bacilli</taxon>
        <taxon>Bacillales</taxon>
        <taxon>Alicyclobacillaceae</taxon>
        <taxon>Sulfoacidibacillus</taxon>
    </lineage>
</organism>
<proteinExistence type="predicted"/>
<feature type="transmembrane region" description="Helical" evidence="1">
    <location>
        <begin position="258"/>
        <end position="277"/>
    </location>
</feature>
<accession>A0A9X1V921</accession>
<feature type="transmembrane region" description="Helical" evidence="1">
    <location>
        <begin position="134"/>
        <end position="152"/>
    </location>
</feature>
<reference evidence="2" key="1">
    <citation type="submission" date="2022-03" db="EMBL/GenBank/DDBJ databases">
        <title>Draft Genome Sequence of Firmicute Strain S0AB, a Heterotrophic Iron/Sulfur-Oxidizing Extreme Acidophile.</title>
        <authorList>
            <person name="Vergara E."/>
            <person name="Pakostova E."/>
            <person name="Johnson D.B."/>
            <person name="Holmes D.S."/>
        </authorList>
    </citation>
    <scope>NUCLEOTIDE SEQUENCE</scope>
    <source>
        <strain evidence="2">S0AB</strain>
    </source>
</reference>
<dbReference type="RefSeq" id="WP_241713675.1">
    <property type="nucleotide sequence ID" value="NZ_JALBUF010000004.1"/>
</dbReference>
<feature type="transmembrane region" description="Helical" evidence="1">
    <location>
        <begin position="316"/>
        <end position="340"/>
    </location>
</feature>
<sequence length="639" mass="72980">MSFLLDLSFDLKNKIKNLYKRSLFDYIVSAIIIIQSILLISFSFKQFCRFNLTHDFSIFSQAYYLIGHGDFNPFDTLQGFPYYQNHFELIMWPIAILFSPFNSSFILLIIQDISIILSEIVILVWVKQISDDNLFVRFLTLIILICNPGLYWGAAWDFHFESLATFFLCVSLYSLYKDRTKSVIVFSFLTLLCGDVSATYVIGAGITSLILRKNWKVGLTQIVMGLFLLVIVHLLDANKGDAISGSYGYLDPGRVNNLFSLFIAVITHPLIVGRVFIDRFKDIYANISLIGFLGLFSLWSLPTIITVLLPSALASYIALIVPGFQSTPMYFVGTLGTIYILMWLKQKVNYKFFWIVSMLLLINSIGWGIVWLPKLDTTWIRNDDRDAKVLNLIDTIVPKKDELIVQNGVSGRFASRPYFYTYQGASKISLRQGNNYFIFAPYTGIEGSSTIKVDQVENLLVKKFGAKILFIKNGIILLDLFSLNKKIIYLNGSSASIPVWTLRSEEGHFSFNSNKKSITLFSGVHSGYLLYGDYWNLLYGKEYIYHIKIKDLKGAAVVQLWDTSSNKLLEVRTIIPMPSFQNLKFKFFFNSSDYIRPYVFQGWGPFSDIPLQPTSKDSIEVRIWVPQYSDVSISSISMS</sequence>
<comment type="caution">
    <text evidence="2">The sequence shown here is derived from an EMBL/GenBank/DDBJ whole genome shotgun (WGS) entry which is preliminary data.</text>
</comment>
<feature type="transmembrane region" description="Helical" evidence="1">
    <location>
        <begin position="352"/>
        <end position="372"/>
    </location>
</feature>
<dbReference type="InterPro" id="IPR018650">
    <property type="entry name" value="STSV1_Orf64"/>
</dbReference>
<evidence type="ECO:0000313" key="3">
    <source>
        <dbReference type="Proteomes" id="UP001139263"/>
    </source>
</evidence>
<feature type="transmembrane region" description="Helical" evidence="1">
    <location>
        <begin position="217"/>
        <end position="237"/>
    </location>
</feature>